<evidence type="ECO:0000256" key="2">
    <source>
        <dbReference type="ARBA" id="ARBA00004651"/>
    </source>
</evidence>
<keyword evidence="12" id="KW-0902">Two-component regulatory system</keyword>
<evidence type="ECO:0000256" key="12">
    <source>
        <dbReference type="ARBA" id="ARBA00023012"/>
    </source>
</evidence>
<dbReference type="Pfam" id="PF02518">
    <property type="entry name" value="HATPase_c"/>
    <property type="match status" value="1"/>
</dbReference>
<evidence type="ECO:0000256" key="9">
    <source>
        <dbReference type="ARBA" id="ARBA00022777"/>
    </source>
</evidence>
<dbReference type="SUPFAM" id="SSF55785">
    <property type="entry name" value="PYP-like sensor domain (PAS domain)"/>
    <property type="match status" value="1"/>
</dbReference>
<dbReference type="SMART" id="SM00304">
    <property type="entry name" value="HAMP"/>
    <property type="match status" value="1"/>
</dbReference>
<dbReference type="GO" id="GO:0005886">
    <property type="term" value="C:plasma membrane"/>
    <property type="evidence" value="ECO:0007669"/>
    <property type="project" value="UniProtKB-SubCell"/>
</dbReference>
<dbReference type="InterPro" id="IPR036890">
    <property type="entry name" value="HATPase_C_sf"/>
</dbReference>
<dbReference type="Proteomes" id="UP000708298">
    <property type="component" value="Unassembled WGS sequence"/>
</dbReference>
<proteinExistence type="predicted"/>
<dbReference type="InterPro" id="IPR003661">
    <property type="entry name" value="HisK_dim/P_dom"/>
</dbReference>
<feature type="transmembrane region" description="Helical" evidence="14">
    <location>
        <begin position="20"/>
        <end position="48"/>
    </location>
</feature>
<reference evidence="17" key="2">
    <citation type="submission" date="2021-01" db="EMBL/GenBank/DDBJ databases">
        <authorList>
            <person name="Mieszkin S."/>
            <person name="Pouder E."/>
            <person name="Alain K."/>
        </authorList>
    </citation>
    <scope>NUCLEOTIDE SEQUENCE</scope>
    <source>
        <strain evidence="17">HW T2.11</strain>
    </source>
</reference>
<dbReference type="InterPro" id="IPR005467">
    <property type="entry name" value="His_kinase_dom"/>
</dbReference>
<dbReference type="Gene3D" id="3.30.450.20">
    <property type="entry name" value="PAS domain"/>
    <property type="match status" value="1"/>
</dbReference>
<dbReference type="AlphaFoldDB" id="A0A964DXQ1"/>
<evidence type="ECO:0000256" key="4">
    <source>
        <dbReference type="ARBA" id="ARBA00022475"/>
    </source>
</evidence>
<evidence type="ECO:0000256" key="13">
    <source>
        <dbReference type="ARBA" id="ARBA00023136"/>
    </source>
</evidence>
<protein>
    <recommendedName>
        <fullName evidence="3">histidine kinase</fullName>
        <ecNumber evidence="3">2.7.13.3</ecNumber>
    </recommendedName>
</protein>
<reference evidence="17" key="1">
    <citation type="journal article" date="2021" name="Microorganisms">
        <title>Acidisoma silvae sp. nov. and Acidisomacellulosilytica sp. nov., Two Acidophilic Bacteria Isolated from Decaying Wood, Hydrolyzing Cellulose and Producing Poly-3-hydroxybutyrate.</title>
        <authorList>
            <person name="Mieszkin S."/>
            <person name="Pouder E."/>
            <person name="Uroz S."/>
            <person name="Simon-Colin C."/>
            <person name="Alain K."/>
        </authorList>
    </citation>
    <scope>NUCLEOTIDE SEQUENCE</scope>
    <source>
        <strain evidence="17">HW T2.11</strain>
    </source>
</reference>
<dbReference type="PROSITE" id="PS50885">
    <property type="entry name" value="HAMP"/>
    <property type="match status" value="1"/>
</dbReference>
<keyword evidence="7 14" id="KW-0812">Transmembrane</keyword>
<comment type="caution">
    <text evidence="17">The sequence shown here is derived from an EMBL/GenBank/DDBJ whole genome shotgun (WGS) entry which is preliminary data.</text>
</comment>
<keyword evidence="5" id="KW-0597">Phosphoprotein</keyword>
<name>A0A964DXQ1_9PROT</name>
<keyword evidence="6" id="KW-0808">Transferase</keyword>
<dbReference type="PANTHER" id="PTHR43065">
    <property type="entry name" value="SENSOR HISTIDINE KINASE"/>
    <property type="match status" value="1"/>
</dbReference>
<comment type="subcellular location">
    <subcellularLocation>
        <location evidence="2">Cell membrane</location>
        <topology evidence="2">Multi-pass membrane protein</topology>
    </subcellularLocation>
</comment>
<dbReference type="InterPro" id="IPR036097">
    <property type="entry name" value="HisK_dim/P_sf"/>
</dbReference>
<dbReference type="PIRSF" id="PIRSF037532">
    <property type="entry name" value="STHK_NtrY"/>
    <property type="match status" value="1"/>
</dbReference>
<evidence type="ECO:0000256" key="7">
    <source>
        <dbReference type="ARBA" id="ARBA00022692"/>
    </source>
</evidence>
<dbReference type="GO" id="GO:0005524">
    <property type="term" value="F:ATP binding"/>
    <property type="evidence" value="ECO:0007669"/>
    <property type="project" value="UniProtKB-KW"/>
</dbReference>
<dbReference type="PANTHER" id="PTHR43065:SF10">
    <property type="entry name" value="PEROXIDE STRESS-ACTIVATED HISTIDINE KINASE MAK3"/>
    <property type="match status" value="1"/>
</dbReference>
<dbReference type="RefSeq" id="WP_227320117.1">
    <property type="nucleotide sequence ID" value="NZ_JAESVB010000001.1"/>
</dbReference>
<dbReference type="Gene3D" id="1.10.287.130">
    <property type="match status" value="1"/>
</dbReference>
<evidence type="ECO:0000259" key="16">
    <source>
        <dbReference type="PROSITE" id="PS50885"/>
    </source>
</evidence>
<dbReference type="InterPro" id="IPR003594">
    <property type="entry name" value="HATPase_dom"/>
</dbReference>
<dbReference type="SMART" id="SM00387">
    <property type="entry name" value="HATPase_c"/>
    <property type="match status" value="1"/>
</dbReference>
<dbReference type="Pfam" id="PF00672">
    <property type="entry name" value="HAMP"/>
    <property type="match status" value="1"/>
</dbReference>
<evidence type="ECO:0000256" key="10">
    <source>
        <dbReference type="ARBA" id="ARBA00022840"/>
    </source>
</evidence>
<dbReference type="InterPro" id="IPR017232">
    <property type="entry name" value="NtrY"/>
</dbReference>
<evidence type="ECO:0000256" key="8">
    <source>
        <dbReference type="ARBA" id="ARBA00022741"/>
    </source>
</evidence>
<dbReference type="InterPro" id="IPR003660">
    <property type="entry name" value="HAMP_dom"/>
</dbReference>
<dbReference type="EMBL" id="JAESVB010000001">
    <property type="protein sequence ID" value="MCB8873948.1"/>
    <property type="molecule type" value="Genomic_DNA"/>
</dbReference>
<dbReference type="Gene3D" id="3.30.565.10">
    <property type="entry name" value="Histidine kinase-like ATPase, C-terminal domain"/>
    <property type="match status" value="1"/>
</dbReference>
<dbReference type="Gene3D" id="6.10.340.10">
    <property type="match status" value="1"/>
</dbReference>
<dbReference type="InterPro" id="IPR045671">
    <property type="entry name" value="NtrY-like_N"/>
</dbReference>
<dbReference type="InterPro" id="IPR035965">
    <property type="entry name" value="PAS-like_dom_sf"/>
</dbReference>
<evidence type="ECO:0000256" key="6">
    <source>
        <dbReference type="ARBA" id="ARBA00022679"/>
    </source>
</evidence>
<feature type="domain" description="HAMP" evidence="16">
    <location>
        <begin position="326"/>
        <end position="379"/>
    </location>
</feature>
<feature type="transmembrane region" description="Helical" evidence="14">
    <location>
        <begin position="60"/>
        <end position="83"/>
    </location>
</feature>
<dbReference type="SUPFAM" id="SSF55874">
    <property type="entry name" value="ATPase domain of HSP90 chaperone/DNA topoisomerase II/histidine kinase"/>
    <property type="match status" value="1"/>
</dbReference>
<dbReference type="GO" id="GO:0000155">
    <property type="term" value="F:phosphorelay sensor kinase activity"/>
    <property type="evidence" value="ECO:0007669"/>
    <property type="project" value="InterPro"/>
</dbReference>
<evidence type="ECO:0000259" key="15">
    <source>
        <dbReference type="PROSITE" id="PS50109"/>
    </source>
</evidence>
<keyword evidence="4" id="KW-1003">Cell membrane</keyword>
<dbReference type="CDD" id="cd00082">
    <property type="entry name" value="HisKA"/>
    <property type="match status" value="1"/>
</dbReference>
<evidence type="ECO:0000256" key="5">
    <source>
        <dbReference type="ARBA" id="ARBA00022553"/>
    </source>
</evidence>
<feature type="transmembrane region" description="Helical" evidence="14">
    <location>
        <begin position="300"/>
        <end position="325"/>
    </location>
</feature>
<dbReference type="SUPFAM" id="SSF158472">
    <property type="entry name" value="HAMP domain-like"/>
    <property type="match status" value="1"/>
</dbReference>
<keyword evidence="10" id="KW-0067">ATP-binding</keyword>
<feature type="transmembrane region" description="Helical" evidence="14">
    <location>
        <begin position="103"/>
        <end position="126"/>
    </location>
</feature>
<dbReference type="Pfam" id="PF00512">
    <property type="entry name" value="HisKA"/>
    <property type="match status" value="1"/>
</dbReference>
<dbReference type="SMART" id="SM00388">
    <property type="entry name" value="HisKA"/>
    <property type="match status" value="1"/>
</dbReference>
<gene>
    <name evidence="17" type="ORF">ASILVAE211_02045</name>
</gene>
<comment type="catalytic activity">
    <reaction evidence="1">
        <text>ATP + protein L-histidine = ADP + protein N-phospho-L-histidine.</text>
        <dbReference type="EC" id="2.7.13.3"/>
    </reaction>
</comment>
<dbReference type="InterPro" id="IPR004358">
    <property type="entry name" value="Sig_transdc_His_kin-like_C"/>
</dbReference>
<keyword evidence="11 14" id="KW-1133">Transmembrane helix</keyword>
<accession>A0A964DXQ1</accession>
<keyword evidence="8" id="KW-0547">Nucleotide-binding</keyword>
<organism evidence="17 18">
    <name type="scientific">Acidisoma silvae</name>
    <dbReference type="NCBI Taxonomy" id="2802396"/>
    <lineage>
        <taxon>Bacteria</taxon>
        <taxon>Pseudomonadati</taxon>
        <taxon>Pseudomonadota</taxon>
        <taxon>Alphaproteobacteria</taxon>
        <taxon>Acetobacterales</taxon>
        <taxon>Acidocellaceae</taxon>
        <taxon>Acidisoma</taxon>
    </lineage>
</organism>
<keyword evidence="9 17" id="KW-0418">Kinase</keyword>
<keyword evidence="18" id="KW-1185">Reference proteome</keyword>
<evidence type="ECO:0000313" key="17">
    <source>
        <dbReference type="EMBL" id="MCB8873948.1"/>
    </source>
</evidence>
<dbReference type="EC" id="2.7.13.3" evidence="3"/>
<evidence type="ECO:0000256" key="3">
    <source>
        <dbReference type="ARBA" id="ARBA00012438"/>
    </source>
</evidence>
<dbReference type="SUPFAM" id="SSF47384">
    <property type="entry name" value="Homodimeric domain of signal transducing histidine kinase"/>
    <property type="match status" value="1"/>
</dbReference>
<dbReference type="PRINTS" id="PR00344">
    <property type="entry name" value="BCTRLSENSOR"/>
</dbReference>
<evidence type="ECO:0000256" key="1">
    <source>
        <dbReference type="ARBA" id="ARBA00000085"/>
    </source>
</evidence>
<feature type="domain" description="Histidine kinase" evidence="15">
    <location>
        <begin position="516"/>
        <end position="730"/>
    </location>
</feature>
<sequence>MPLVGDEGPVSKRWPRLRLVLRVVFGKTVTLLLAMVAVLLAIGSFVVLSGGSSLGLSHRAIISLVPANFIVLLLLVIAVSVRVVHVYLDRRRGLAGARMQAQLVLLFSVVAVTPTIVVAIFATIFFQLGIQAWFNERVSTALDESMQVAQGYLTEHKDEIRTDAFAMADDMARAGPFLTSDASNFGQFLETQVSLRGLTEAVVFEPSTGQVVASAGFMNGIATGLPPAWAIATAHNGDVVVLGSKDGTTVSGLVQLASTPPLMLLIQKPVDPSILAHMANTAAAVQAYHRLQSNRHSLQITFVVIFAMVALLVLSASILVGLVFANQIARPVGRLIRAAERIRSGDLAVRLPESRREDEVAGLTRAFNRMTGQLDAQRTELMRAYSQIDERRRFTEAVLGGVSAGVIGLDRNCRIELPNRAASTLLDTDLMAALGRPLEEVVPEFADLIETVRATPDRPRRAEVAIGGPAQRRLLNARLGAEMTEDRVDGFVITFDDITELASAQRKAAWSDVARRIAHEIKNPLTPIQLSAERLKRRFLKEIHSDPETFQQCADTIVRQVGDIGRMVDEFSAFARMPQPVIRTEDVGQVARDALMLQQHARPDIRFTADIPAGGLTARLDQRLIGQALTNLLQNAADAIATREGAGEIILTVAQQGTEVHISVADDGIGLPEAERNQLTEPYVTTKEKGTGLGLAIVKKVMEDHDGKLILEDRKPGPGAVATLVLPADTRQDAAELIVARADRGEG</sequence>
<keyword evidence="13 14" id="KW-0472">Membrane</keyword>
<dbReference type="PROSITE" id="PS50109">
    <property type="entry name" value="HIS_KIN"/>
    <property type="match status" value="1"/>
</dbReference>
<dbReference type="Pfam" id="PF19312">
    <property type="entry name" value="NtrY_N"/>
    <property type="match status" value="1"/>
</dbReference>
<evidence type="ECO:0000313" key="18">
    <source>
        <dbReference type="Proteomes" id="UP000708298"/>
    </source>
</evidence>
<evidence type="ECO:0000256" key="14">
    <source>
        <dbReference type="SAM" id="Phobius"/>
    </source>
</evidence>
<evidence type="ECO:0000256" key="11">
    <source>
        <dbReference type="ARBA" id="ARBA00022989"/>
    </source>
</evidence>
<dbReference type="CDD" id="cd06225">
    <property type="entry name" value="HAMP"/>
    <property type="match status" value="1"/>
</dbReference>